<accession>C7XUJ8</accession>
<protein>
    <recommendedName>
        <fullName evidence="1">SGNH hydrolase-type esterase domain-containing protein</fullName>
    </recommendedName>
</protein>
<dbReference type="EMBL" id="GG698802">
    <property type="protein sequence ID" value="EEU30959.1"/>
    <property type="molecule type" value="Genomic_DNA"/>
</dbReference>
<dbReference type="Pfam" id="PF13472">
    <property type="entry name" value="Lipase_GDSL_2"/>
    <property type="match status" value="1"/>
</dbReference>
<dbReference type="Proteomes" id="UP000003987">
    <property type="component" value="Unassembled WGS sequence"/>
</dbReference>
<dbReference type="STRING" id="575594.HMPREF0501_00364"/>
<dbReference type="AlphaFoldDB" id="C7XUJ8"/>
<sequence length="379" mass="43291">MQWVPSHYQATHDMSALPFHYDELCQVVKVTPTISGNQMRLKLTNRFGRHVLLFDDVQVASTPHFTAAQQITSHYQPQIIIPEHSVIRTDPVTFPIKVGQPVYIKMIANHPQEYVDFASTYQTMLTNAALSRQSDFIPPLTERWRNRKGWFSLESLEVSSSINPVYVEITGDSLVESGMVVAELIRNFNQSNPNQLCWLQTGISGNQLCHDAPMEEPLYETFGRSLLKRLQKSTLRPNMTIAIIGTNDLILPFYSKTMAEQNVTPQEIISGYQELAAICRARQSKVLTTTIAPFRLFDLPDPLPAEQIITSQRRTINAWLRQRSWIVDGARQLRDAHDNLLTKYDFGDHLHWSPAGGQEIAKLLIPQVKNWLNEKKNSR</sequence>
<dbReference type="OrthoDB" id="1828825at2"/>
<name>C7XUJ8_9LACO</name>
<gene>
    <name evidence="2" type="ORF">HMPREF0501_00364</name>
</gene>
<evidence type="ECO:0000259" key="1">
    <source>
        <dbReference type="Pfam" id="PF13472"/>
    </source>
</evidence>
<dbReference type="Gene3D" id="3.40.50.1110">
    <property type="entry name" value="SGNH hydrolase"/>
    <property type="match status" value="1"/>
</dbReference>
<dbReference type="SUPFAM" id="SSF52266">
    <property type="entry name" value="SGNH hydrolase"/>
    <property type="match status" value="1"/>
</dbReference>
<proteinExistence type="predicted"/>
<reference evidence="2 3" key="1">
    <citation type="submission" date="2009-06" db="EMBL/GenBank/DDBJ databases">
        <title>The Genome Sequence of Lactobacillus coleohominis strain 101-4-CHN.</title>
        <authorList>
            <consortium name="The Broad Institute Genome Sequencing Platform"/>
            <person name="Ward D."/>
            <person name="Young S.K."/>
            <person name="Zeng Q."/>
            <person name="Koehrsen M."/>
            <person name="Alvarado L."/>
            <person name="Berlin A."/>
            <person name="Borenstein D."/>
            <person name="Chen Z."/>
            <person name="Engels R."/>
            <person name="Freedman E."/>
            <person name="Gellesch M."/>
            <person name="Goldberg J."/>
            <person name="Griggs A."/>
            <person name="Gujja S."/>
            <person name="Heiman D."/>
            <person name="Hepburn T."/>
            <person name="Howarth C."/>
            <person name="Jen D."/>
            <person name="Larson L."/>
            <person name="Lewis B."/>
            <person name="Mehta T."/>
            <person name="Park D."/>
            <person name="Pearson M."/>
            <person name="Roberts A."/>
            <person name="Saif S."/>
            <person name="Shea T."/>
            <person name="Shenoy N."/>
            <person name="Sisk P."/>
            <person name="Stolte C."/>
            <person name="Sykes S."/>
            <person name="Walk T."/>
            <person name="White J."/>
            <person name="Yandava C."/>
            <person name="Liu Y."/>
            <person name="Xu Q."/>
            <person name="Lander E."/>
            <person name="Nusbaum C."/>
            <person name="Galagan J."/>
            <person name="Birren B."/>
        </authorList>
    </citation>
    <scope>NUCLEOTIDE SEQUENCE [LARGE SCALE GENOMIC DNA]</scope>
    <source>
        <strain evidence="2 3">101-4-CHN</strain>
    </source>
</reference>
<dbReference type="InterPro" id="IPR036514">
    <property type="entry name" value="SGNH_hydro_sf"/>
</dbReference>
<dbReference type="InterPro" id="IPR013830">
    <property type="entry name" value="SGNH_hydro"/>
</dbReference>
<dbReference type="PANTHER" id="PTHR43784">
    <property type="entry name" value="GDSL-LIKE LIPASE/ACYLHYDROLASE, PUTATIVE (AFU_ORTHOLOGUE AFUA_2G00820)-RELATED"/>
    <property type="match status" value="1"/>
</dbReference>
<organism evidence="2 3">
    <name type="scientific">Limosilactobacillus coleohominis 101-4-CHN</name>
    <dbReference type="NCBI Taxonomy" id="575594"/>
    <lineage>
        <taxon>Bacteria</taxon>
        <taxon>Bacillati</taxon>
        <taxon>Bacillota</taxon>
        <taxon>Bacilli</taxon>
        <taxon>Lactobacillales</taxon>
        <taxon>Lactobacillaceae</taxon>
        <taxon>Limosilactobacillus</taxon>
    </lineage>
</organism>
<feature type="domain" description="SGNH hydrolase-type esterase" evidence="1">
    <location>
        <begin position="188"/>
        <end position="356"/>
    </location>
</feature>
<dbReference type="HOGENOM" id="CLU_029872_1_1_9"/>
<dbReference type="PANTHER" id="PTHR43784:SF2">
    <property type="entry name" value="GDSL-LIKE LIPASE_ACYLHYDROLASE, PUTATIVE (AFU_ORTHOLOGUE AFUA_2G00820)-RELATED"/>
    <property type="match status" value="1"/>
</dbReference>
<dbReference type="eggNOG" id="COG2755">
    <property type="taxonomic scope" value="Bacteria"/>
</dbReference>
<keyword evidence="3" id="KW-1185">Reference proteome</keyword>
<dbReference type="RefSeq" id="WP_006916133.1">
    <property type="nucleotide sequence ID" value="NZ_GG698802.1"/>
</dbReference>
<evidence type="ECO:0000313" key="2">
    <source>
        <dbReference type="EMBL" id="EEU30959.1"/>
    </source>
</evidence>
<evidence type="ECO:0000313" key="3">
    <source>
        <dbReference type="Proteomes" id="UP000003987"/>
    </source>
</evidence>
<dbReference type="InterPro" id="IPR053140">
    <property type="entry name" value="GDSL_Rv0518-like"/>
</dbReference>